<organism evidence="1 2">
    <name type="scientific">Periplaneta americana</name>
    <name type="common">American cockroach</name>
    <name type="synonym">Blatta americana</name>
    <dbReference type="NCBI Taxonomy" id="6978"/>
    <lineage>
        <taxon>Eukaryota</taxon>
        <taxon>Metazoa</taxon>
        <taxon>Ecdysozoa</taxon>
        <taxon>Arthropoda</taxon>
        <taxon>Hexapoda</taxon>
        <taxon>Insecta</taxon>
        <taxon>Pterygota</taxon>
        <taxon>Neoptera</taxon>
        <taxon>Polyneoptera</taxon>
        <taxon>Dictyoptera</taxon>
        <taxon>Blattodea</taxon>
        <taxon>Blattoidea</taxon>
        <taxon>Blattidae</taxon>
        <taxon>Blattinae</taxon>
        <taxon>Periplaneta</taxon>
    </lineage>
</organism>
<proteinExistence type="predicted"/>
<evidence type="ECO:0000313" key="1">
    <source>
        <dbReference type="EMBL" id="KAJ4430868.1"/>
    </source>
</evidence>
<dbReference type="PANTHER" id="PTHR47326:SF1">
    <property type="entry name" value="HTH PSQ-TYPE DOMAIN-CONTAINING PROTEIN"/>
    <property type="match status" value="1"/>
</dbReference>
<name>A0ABQ8SAB9_PERAM</name>
<comment type="caution">
    <text evidence="1">The sequence shown here is derived from an EMBL/GenBank/DDBJ whole genome shotgun (WGS) entry which is preliminary data.</text>
</comment>
<gene>
    <name evidence="1" type="ORF">ANN_19459</name>
</gene>
<accession>A0ABQ8SAB9</accession>
<keyword evidence="2" id="KW-1185">Reference proteome</keyword>
<sequence length="99" mass="11443">MRSVRGDRLQHHITVLAIQDAVTRSPTASTRSRELYVSQSTVWRILRYTPYHIQIMHKLEPEDFAALQAMCFDLLDAVENENLMNNVLFSDEGPFMFSA</sequence>
<reference evidence="1 2" key="1">
    <citation type="journal article" date="2022" name="Allergy">
        <title>Genome assembly and annotation of Periplaneta americana reveal a comprehensive cockroach allergen profile.</title>
        <authorList>
            <person name="Wang L."/>
            <person name="Xiong Q."/>
            <person name="Saelim N."/>
            <person name="Wang L."/>
            <person name="Nong W."/>
            <person name="Wan A.T."/>
            <person name="Shi M."/>
            <person name="Liu X."/>
            <person name="Cao Q."/>
            <person name="Hui J.H.L."/>
            <person name="Sookrung N."/>
            <person name="Leung T.F."/>
            <person name="Tungtrongchitr A."/>
            <person name="Tsui S.K.W."/>
        </authorList>
    </citation>
    <scope>NUCLEOTIDE SEQUENCE [LARGE SCALE GENOMIC DNA]</scope>
    <source>
        <strain evidence="1">PWHHKU_190912</strain>
    </source>
</reference>
<evidence type="ECO:0000313" key="2">
    <source>
        <dbReference type="Proteomes" id="UP001148838"/>
    </source>
</evidence>
<protein>
    <submittedName>
        <fullName evidence="1">Uncharacterized protein</fullName>
    </submittedName>
</protein>
<dbReference type="EMBL" id="JAJSOF020000031">
    <property type="protein sequence ID" value="KAJ4430868.1"/>
    <property type="molecule type" value="Genomic_DNA"/>
</dbReference>
<dbReference type="Proteomes" id="UP001148838">
    <property type="component" value="Unassembled WGS sequence"/>
</dbReference>
<dbReference type="PANTHER" id="PTHR47326">
    <property type="entry name" value="TRANSPOSABLE ELEMENT TC3 TRANSPOSASE-LIKE PROTEIN"/>
    <property type="match status" value="1"/>
</dbReference>